<evidence type="ECO:0000313" key="13">
    <source>
        <dbReference type="Proteomes" id="UP000038045"/>
    </source>
</evidence>
<dbReference type="PANTHER" id="PTHR21451">
    <property type="entry name" value="HISTONE H3 METHYLTRANSFERASE"/>
    <property type="match status" value="1"/>
</dbReference>
<dbReference type="EC" id="2.1.1.360" evidence="2 11"/>
<keyword evidence="5 11" id="KW-0808">Transferase</keyword>
<name>A0A0N5A337_PARTI</name>
<evidence type="ECO:0000256" key="7">
    <source>
        <dbReference type="ARBA" id="ARBA00022853"/>
    </source>
</evidence>
<proteinExistence type="inferred from homology"/>
<dbReference type="AlphaFoldDB" id="A0A0N5A337"/>
<dbReference type="GO" id="GO:0035097">
    <property type="term" value="C:histone methyltransferase complex"/>
    <property type="evidence" value="ECO:0007669"/>
    <property type="project" value="UniProtKB-ARBA"/>
</dbReference>
<dbReference type="GO" id="GO:0000077">
    <property type="term" value="P:DNA damage checkpoint signaling"/>
    <property type="evidence" value="ECO:0007669"/>
    <property type="project" value="TreeGrafter"/>
</dbReference>
<evidence type="ECO:0000259" key="12">
    <source>
        <dbReference type="PROSITE" id="PS51569"/>
    </source>
</evidence>
<dbReference type="GO" id="GO:0140956">
    <property type="term" value="F:histone H3K79 trimethyltransferase activity"/>
    <property type="evidence" value="ECO:0007669"/>
    <property type="project" value="UniProtKB-EC"/>
</dbReference>
<dbReference type="InterPro" id="IPR025789">
    <property type="entry name" value="DOT1_dom"/>
</dbReference>
<evidence type="ECO:0000313" key="14">
    <source>
        <dbReference type="WBParaSite" id="PTRK_0001604700.1"/>
    </source>
</evidence>
<comment type="function">
    <text evidence="11">Histone methyltransferase that specifically trimethylates histone H3 to form H3K79me3. This methylation is required for telomere silencing and for the pachytene checkpoint during the meiotic cell cycle by allowing the recruitment of RAD9 to double strand breaks. Nucleosomes are preferred as substrate compared to free histone.</text>
</comment>
<comment type="miscellaneous">
    <text evidence="11">In contrast to other lysine histone methyltransferases, it does not contain a SET domain, suggesting the existence of another mechanism for methylation of lysine residues of histones.</text>
</comment>
<sequence length="279" mass="33351">MSEFNEFVNIYNNAVNIYRKYIGKRYVNQHVKSIRLTSNEYKFLNDYLYGKFFENFNELKNKDRKYDNPYGEVTYEGFNVLLRELNLREKDVFVDMGSGVGQLLFQASALTEVEKVIGIESLSYPINKSREMKKEFIKLMRFGRFLHCPITLLEGDFFDNQFKKYINEGTHLLIHSSNRSPQFYYDMEEKIIRNLSDGTKFLSSTTFRVSRTINKRNVNNVGSILKVLKEITERNLVSYKDAEATFTLYLVDRRDVKMYLREKEFDKRRRRSPRFLNFI</sequence>
<dbReference type="PROSITE" id="PS51569">
    <property type="entry name" value="DOT1"/>
    <property type="match status" value="1"/>
</dbReference>
<evidence type="ECO:0000256" key="4">
    <source>
        <dbReference type="ARBA" id="ARBA00022603"/>
    </source>
</evidence>
<reference evidence="14" key="1">
    <citation type="submission" date="2017-02" db="UniProtKB">
        <authorList>
            <consortium name="WormBaseParasite"/>
        </authorList>
    </citation>
    <scope>IDENTIFICATION</scope>
</reference>
<evidence type="ECO:0000256" key="11">
    <source>
        <dbReference type="RuleBase" id="RU271113"/>
    </source>
</evidence>
<organism evidence="13 14">
    <name type="scientific">Parastrongyloides trichosuri</name>
    <name type="common">Possum-specific nematode worm</name>
    <dbReference type="NCBI Taxonomy" id="131310"/>
    <lineage>
        <taxon>Eukaryota</taxon>
        <taxon>Metazoa</taxon>
        <taxon>Ecdysozoa</taxon>
        <taxon>Nematoda</taxon>
        <taxon>Chromadorea</taxon>
        <taxon>Rhabditida</taxon>
        <taxon>Tylenchina</taxon>
        <taxon>Panagrolaimomorpha</taxon>
        <taxon>Strongyloidoidea</taxon>
        <taxon>Strongyloididae</taxon>
        <taxon>Parastrongyloides</taxon>
    </lineage>
</organism>
<evidence type="ECO:0000256" key="6">
    <source>
        <dbReference type="ARBA" id="ARBA00022691"/>
    </source>
</evidence>
<keyword evidence="7 11" id="KW-0156">Chromatin regulator</keyword>
<dbReference type="Proteomes" id="UP000038045">
    <property type="component" value="Unplaced"/>
</dbReference>
<feature type="domain" description="DOT1" evidence="12">
    <location>
        <begin position="1"/>
        <end position="264"/>
    </location>
</feature>
<dbReference type="Gene3D" id="3.40.50.150">
    <property type="entry name" value="Vaccinia Virus protein VP39"/>
    <property type="match status" value="1"/>
</dbReference>
<evidence type="ECO:0000256" key="3">
    <source>
        <dbReference type="ARBA" id="ARBA00020987"/>
    </source>
</evidence>
<protein>
    <recommendedName>
        <fullName evidence="3 11">Histone-lysine N-methyltransferase, H3 lysine-79 specific</fullName>
        <ecNumber evidence="2 11">2.1.1.360</ecNumber>
    </recommendedName>
    <alternativeName>
        <fullName evidence="9 11">Histone H3-K79 methyltransferase</fullName>
    </alternativeName>
</protein>
<dbReference type="InterPro" id="IPR029063">
    <property type="entry name" value="SAM-dependent_MTases_sf"/>
</dbReference>
<keyword evidence="13" id="KW-1185">Reference proteome</keyword>
<keyword evidence="8 11" id="KW-0539">Nucleus</keyword>
<dbReference type="STRING" id="131310.A0A0N5A337"/>
<evidence type="ECO:0000256" key="8">
    <source>
        <dbReference type="ARBA" id="ARBA00023242"/>
    </source>
</evidence>
<dbReference type="GO" id="GO:0032259">
    <property type="term" value="P:methylation"/>
    <property type="evidence" value="ECO:0007669"/>
    <property type="project" value="UniProtKB-KW"/>
</dbReference>
<comment type="similarity">
    <text evidence="11">Belongs to the class I-like SAM-binding methyltransferase superfamily. DOT1 family.</text>
</comment>
<comment type="subcellular location">
    <subcellularLocation>
        <location evidence="1 11">Nucleus</location>
    </subcellularLocation>
</comment>
<dbReference type="PANTHER" id="PTHR21451:SF0">
    <property type="entry name" value="HISTONE-LYSINE N-METHYLTRANSFERASE, H3 LYSINE-79 SPECIFIC"/>
    <property type="match status" value="1"/>
</dbReference>
<evidence type="ECO:0000256" key="10">
    <source>
        <dbReference type="ARBA" id="ARBA00047770"/>
    </source>
</evidence>
<dbReference type="SUPFAM" id="SSF53335">
    <property type="entry name" value="S-adenosyl-L-methionine-dependent methyltransferases"/>
    <property type="match status" value="1"/>
</dbReference>
<evidence type="ECO:0000256" key="1">
    <source>
        <dbReference type="ARBA" id="ARBA00004123"/>
    </source>
</evidence>
<evidence type="ECO:0000256" key="9">
    <source>
        <dbReference type="ARBA" id="ARBA00029821"/>
    </source>
</evidence>
<comment type="catalytic activity">
    <reaction evidence="10 11">
        <text>L-lysyl(79)-[histone H3] + 3 S-adenosyl-L-methionine = N(6),N(6),N(6)-trimethyl-L-lysyl(79)-[histone H3] + 3 S-adenosyl-L-homocysteine + 3 H(+)</text>
        <dbReference type="Rhea" id="RHEA:60328"/>
        <dbReference type="Rhea" id="RHEA-COMP:15549"/>
        <dbReference type="Rhea" id="RHEA-COMP:15552"/>
        <dbReference type="ChEBI" id="CHEBI:15378"/>
        <dbReference type="ChEBI" id="CHEBI:29969"/>
        <dbReference type="ChEBI" id="CHEBI:57856"/>
        <dbReference type="ChEBI" id="CHEBI:59789"/>
        <dbReference type="ChEBI" id="CHEBI:61961"/>
        <dbReference type="EC" id="2.1.1.360"/>
    </reaction>
</comment>
<dbReference type="InterPro" id="IPR030445">
    <property type="entry name" value="H3-K79_meTrfase"/>
</dbReference>
<keyword evidence="6 11" id="KW-0949">S-adenosyl-L-methionine</keyword>
<evidence type="ECO:0000256" key="2">
    <source>
        <dbReference type="ARBA" id="ARBA00012190"/>
    </source>
</evidence>
<dbReference type="Pfam" id="PF08123">
    <property type="entry name" value="DOT1"/>
    <property type="match status" value="1"/>
</dbReference>
<keyword evidence="4 11" id="KW-0489">Methyltransferase</keyword>
<dbReference type="FunFam" id="3.40.50.150:FF:000033">
    <property type="entry name" value="Histone-lysine N-methyltransferase, H3 lysine-79 specific"/>
    <property type="match status" value="1"/>
</dbReference>
<evidence type="ECO:0000256" key="5">
    <source>
        <dbReference type="ARBA" id="ARBA00022679"/>
    </source>
</evidence>
<dbReference type="GO" id="GO:0006281">
    <property type="term" value="P:DNA repair"/>
    <property type="evidence" value="ECO:0007669"/>
    <property type="project" value="TreeGrafter"/>
</dbReference>
<accession>A0A0N5A337</accession>
<dbReference type="WBParaSite" id="PTRK_0001604700.1">
    <property type="protein sequence ID" value="PTRK_0001604700.1"/>
    <property type="gene ID" value="PTRK_0001604700"/>
</dbReference>